<evidence type="ECO:0000313" key="2">
    <source>
        <dbReference type="EMBL" id="TNC32518.1"/>
    </source>
</evidence>
<reference evidence="1 3" key="1">
    <citation type="submission" date="2019-05" db="EMBL/GenBank/DDBJ databases">
        <title>Mumia sp. nov., isolated from the intestinal contents of plateau pika (Ochotona curzoniae) in the Qinghai-Tibet plateau of China.</title>
        <authorList>
            <person name="Tian Z."/>
        </authorList>
    </citation>
    <scope>NUCLEOTIDE SEQUENCE [LARGE SCALE GENOMIC DNA]</scope>
    <source>
        <strain evidence="3">527</strain>
        <strain evidence="1">Z527</strain>
    </source>
</reference>
<evidence type="ECO:0008006" key="4">
    <source>
        <dbReference type="Google" id="ProtNLM"/>
    </source>
</evidence>
<gene>
    <name evidence="2" type="ORF">FHE65_30330</name>
    <name evidence="1" type="ORF">FHE65_30370</name>
</gene>
<protein>
    <recommendedName>
        <fullName evidence="4">DUF559 domain-containing protein</fullName>
    </recommendedName>
</protein>
<accession>A0A5C4MAF9</accession>
<sequence length="293" mass="32778">MRERQSAVLTTAEANRLFGEGRVRAQITGRRWQRPVRGVVVTHNGPLTPDQIVWVHLLACPPGSVLGGLSAAAYDGLTGFVPAVPCLVLPDGARRPPLDGIEVHWSTYLDDRDVHPSRSPRRTRIARSLVDAASWSERERRARAVILAGAQQGLVRTSHLRDALSRRGSCRHRALIVESFLDAAGGIQSLPERDFDTIRRTLRLPEPTRQRPVRRGDGRYFLDVAWDEYDLAVEIHGIPHLAVLQWDADLMRANEIVIGGPKLLIFSSYAVRHQSEVVADQLLRLFRNAGWRG</sequence>
<organism evidence="1 3">
    <name type="scientific">Mumia zhuanghuii</name>
    <dbReference type="NCBI Taxonomy" id="2585211"/>
    <lineage>
        <taxon>Bacteria</taxon>
        <taxon>Bacillati</taxon>
        <taxon>Actinomycetota</taxon>
        <taxon>Actinomycetes</taxon>
        <taxon>Propionibacteriales</taxon>
        <taxon>Nocardioidaceae</taxon>
        <taxon>Mumia</taxon>
    </lineage>
</organism>
<dbReference type="Proteomes" id="UP000306740">
    <property type="component" value="Unassembled WGS sequence"/>
</dbReference>
<dbReference type="EMBL" id="VDFR01000190">
    <property type="protein sequence ID" value="TNC32518.1"/>
    <property type="molecule type" value="Genomic_DNA"/>
</dbReference>
<evidence type="ECO:0000313" key="1">
    <source>
        <dbReference type="EMBL" id="TNC32447.1"/>
    </source>
</evidence>
<name>A0A5C4MAF9_9ACTN</name>
<dbReference type="RefSeq" id="WP_139107142.1">
    <property type="nucleotide sequence ID" value="NZ_VDFR01000190.1"/>
</dbReference>
<dbReference type="OrthoDB" id="3209715at2"/>
<comment type="caution">
    <text evidence="1">The sequence shown here is derived from an EMBL/GenBank/DDBJ whole genome shotgun (WGS) entry which is preliminary data.</text>
</comment>
<evidence type="ECO:0000313" key="3">
    <source>
        <dbReference type="Proteomes" id="UP000306740"/>
    </source>
</evidence>
<dbReference type="AlphaFoldDB" id="A0A5C4MAF9"/>
<dbReference type="EMBL" id="VDFR01000191">
    <property type="protein sequence ID" value="TNC32447.1"/>
    <property type="molecule type" value="Genomic_DNA"/>
</dbReference>
<proteinExistence type="predicted"/>